<dbReference type="InterPro" id="IPR001268">
    <property type="entry name" value="NADH_UbQ_OxRdtase_30kDa_su"/>
</dbReference>
<gene>
    <name evidence="3" type="ORF">RJ53_01700</name>
</gene>
<name>A0A8J8B653_9EURY</name>
<protein>
    <submittedName>
        <fullName evidence="3">NADH dehydrogenase</fullName>
    </submittedName>
</protein>
<dbReference type="PANTHER" id="PTHR43485:SF1">
    <property type="entry name" value="FORMATE HYDROGENLYASE SUBUNIT 5-RELATED"/>
    <property type="match status" value="1"/>
</dbReference>
<dbReference type="AlphaFoldDB" id="A0A8J8B653"/>
<dbReference type="InterPro" id="IPR037232">
    <property type="entry name" value="NADH_quin_OxRdtase_su_C/D-like"/>
</dbReference>
<dbReference type="PANTHER" id="PTHR43485">
    <property type="entry name" value="HYDROGENASE-4 COMPONENT G"/>
    <property type="match status" value="1"/>
</dbReference>
<dbReference type="Pfam" id="PF00329">
    <property type="entry name" value="Complex1_30kDa"/>
    <property type="match status" value="1"/>
</dbReference>
<organism evidence="3 4">
    <name type="scientific">Methanocalculus chunghsingensis</name>
    <dbReference type="NCBI Taxonomy" id="156457"/>
    <lineage>
        <taxon>Archaea</taxon>
        <taxon>Methanobacteriati</taxon>
        <taxon>Methanobacteriota</taxon>
        <taxon>Stenosarchaea group</taxon>
        <taxon>Methanomicrobia</taxon>
        <taxon>Methanomicrobiales</taxon>
        <taxon>Methanocalculaceae</taxon>
        <taxon>Methanocalculus</taxon>
    </lineage>
</organism>
<proteinExistence type="predicted"/>
<evidence type="ECO:0000256" key="1">
    <source>
        <dbReference type="SAM" id="MobiDB-lite"/>
    </source>
</evidence>
<dbReference type="SUPFAM" id="SSF143243">
    <property type="entry name" value="Nqo5-like"/>
    <property type="match status" value="1"/>
</dbReference>
<dbReference type="EMBL" id="JWHL01000002">
    <property type="protein sequence ID" value="MBR1368277.1"/>
    <property type="molecule type" value="Genomic_DNA"/>
</dbReference>
<evidence type="ECO:0000313" key="4">
    <source>
        <dbReference type="Proteomes" id="UP000730161"/>
    </source>
</evidence>
<feature type="region of interest" description="Disordered" evidence="1">
    <location>
        <begin position="154"/>
        <end position="189"/>
    </location>
</feature>
<dbReference type="InterPro" id="IPR052197">
    <property type="entry name" value="ComplexI_49kDa-like"/>
</dbReference>
<comment type="caution">
    <text evidence="3">The sequence shown here is derived from an EMBL/GenBank/DDBJ whole genome shotgun (WGS) entry which is preliminary data.</text>
</comment>
<sequence length="189" mass="21601">MDTFGEAITDPRIVTRAEGAKKNPNTNIWMTIDREILKPVISLLKELYYPHLSVISGWDTGDELRLQYIFSIYYGKPHGEYMVTFTVPLKKTDLSVPTISDLIPGAVFTEREKQEMYGITVVGIPDGRRLFLPEDFPQGVYPLRKDETGIPDSMIKNLWETKRPTDRPAPPVAEKEDTEEKPKEVKSDE</sequence>
<accession>A0A8J8B653</accession>
<keyword evidence="4" id="KW-1185">Reference proteome</keyword>
<reference evidence="3" key="1">
    <citation type="submission" date="2014-12" db="EMBL/GenBank/DDBJ databases">
        <authorList>
            <person name="Huang H.-H."/>
            <person name="Chen S.-C."/>
            <person name="Lai M.-C."/>
        </authorList>
    </citation>
    <scope>NUCLEOTIDE SEQUENCE</scope>
    <source>
        <strain evidence="3">K1F9705b</strain>
    </source>
</reference>
<feature type="compositionally biased region" description="Basic and acidic residues" evidence="1">
    <location>
        <begin position="173"/>
        <end position="189"/>
    </location>
</feature>
<feature type="domain" description="NADH:ubiquinone oxidoreductase 30kDa subunit" evidence="2">
    <location>
        <begin position="31"/>
        <end position="147"/>
    </location>
</feature>
<evidence type="ECO:0000259" key="2">
    <source>
        <dbReference type="Pfam" id="PF00329"/>
    </source>
</evidence>
<dbReference type="GO" id="GO:0008137">
    <property type="term" value="F:NADH dehydrogenase (ubiquinone) activity"/>
    <property type="evidence" value="ECO:0007669"/>
    <property type="project" value="InterPro"/>
</dbReference>
<dbReference type="Proteomes" id="UP000730161">
    <property type="component" value="Unassembled WGS sequence"/>
</dbReference>
<dbReference type="Gene3D" id="3.30.460.80">
    <property type="entry name" value="NADH:ubiquinone oxidoreductase, 30kDa subunit"/>
    <property type="match status" value="1"/>
</dbReference>
<evidence type="ECO:0000313" key="3">
    <source>
        <dbReference type="EMBL" id="MBR1368277.1"/>
    </source>
</evidence>